<comment type="caution">
    <text evidence="3">The sequence shown here is derived from an EMBL/GenBank/DDBJ whole genome shotgun (WGS) entry which is preliminary data.</text>
</comment>
<feature type="region of interest" description="Disordered" evidence="2">
    <location>
        <begin position="200"/>
        <end position="235"/>
    </location>
</feature>
<sequence>MENGESSGSRSGLSQTNSLLDSSNLANRVVWNASSDNMLLMITRAESKKDFWIIVANILTVKMQTFSTNKLNTNGIVPSYTREEVYNRFFHLQELSQSLVNPDPDGSFTQDQQRLANNRQAPEAIVLGQEQEHGKNADRGGPQKKCVFEAKEVDITSIKLPELLPGELWERDCQAEREVAELERQAKEEKFEAEERRLYREHSARNQWGNEHWKPLREAWERQQAAENPPSPESD</sequence>
<evidence type="ECO:0000256" key="1">
    <source>
        <dbReference type="SAM" id="Coils"/>
    </source>
</evidence>
<protein>
    <submittedName>
        <fullName evidence="3">Uncharacterized protein</fullName>
    </submittedName>
</protein>
<evidence type="ECO:0000256" key="2">
    <source>
        <dbReference type="SAM" id="MobiDB-lite"/>
    </source>
</evidence>
<proteinExistence type="predicted"/>
<feature type="coiled-coil region" evidence="1">
    <location>
        <begin position="170"/>
        <end position="197"/>
    </location>
</feature>
<keyword evidence="4" id="KW-1185">Reference proteome</keyword>
<evidence type="ECO:0000313" key="3">
    <source>
        <dbReference type="EMBL" id="KAG9229826.1"/>
    </source>
</evidence>
<feature type="compositionally biased region" description="Basic and acidic residues" evidence="2">
    <location>
        <begin position="211"/>
        <end position="221"/>
    </location>
</feature>
<dbReference type="AlphaFoldDB" id="A0A9P7YAP5"/>
<name>A0A9P7YAP5_9HELO</name>
<dbReference type="EMBL" id="MU251728">
    <property type="protein sequence ID" value="KAG9229826.1"/>
    <property type="molecule type" value="Genomic_DNA"/>
</dbReference>
<organism evidence="3 4">
    <name type="scientific">Amylocarpus encephaloides</name>
    <dbReference type="NCBI Taxonomy" id="45428"/>
    <lineage>
        <taxon>Eukaryota</taxon>
        <taxon>Fungi</taxon>
        <taxon>Dikarya</taxon>
        <taxon>Ascomycota</taxon>
        <taxon>Pezizomycotina</taxon>
        <taxon>Leotiomycetes</taxon>
        <taxon>Helotiales</taxon>
        <taxon>Helotiales incertae sedis</taxon>
        <taxon>Amylocarpus</taxon>
    </lineage>
</organism>
<gene>
    <name evidence="3" type="ORF">BJ875DRAFT_521898</name>
</gene>
<accession>A0A9P7YAP5</accession>
<keyword evidence="1" id="KW-0175">Coiled coil</keyword>
<evidence type="ECO:0000313" key="4">
    <source>
        <dbReference type="Proteomes" id="UP000824998"/>
    </source>
</evidence>
<dbReference type="Proteomes" id="UP000824998">
    <property type="component" value="Unassembled WGS sequence"/>
</dbReference>
<reference evidence="3" key="1">
    <citation type="journal article" date="2021" name="IMA Fungus">
        <title>Genomic characterization of three marine fungi, including Emericellopsis atlantica sp. nov. with signatures of a generalist lifestyle and marine biomass degradation.</title>
        <authorList>
            <person name="Hagestad O.C."/>
            <person name="Hou L."/>
            <person name="Andersen J.H."/>
            <person name="Hansen E.H."/>
            <person name="Altermark B."/>
            <person name="Li C."/>
            <person name="Kuhnert E."/>
            <person name="Cox R.J."/>
            <person name="Crous P.W."/>
            <person name="Spatafora J.W."/>
            <person name="Lail K."/>
            <person name="Amirebrahimi M."/>
            <person name="Lipzen A."/>
            <person name="Pangilinan J."/>
            <person name="Andreopoulos W."/>
            <person name="Hayes R.D."/>
            <person name="Ng V."/>
            <person name="Grigoriev I.V."/>
            <person name="Jackson S.A."/>
            <person name="Sutton T.D.S."/>
            <person name="Dobson A.D.W."/>
            <person name="Rama T."/>
        </authorList>
    </citation>
    <scope>NUCLEOTIDE SEQUENCE</scope>
    <source>
        <strain evidence="3">TRa018bII</strain>
    </source>
</reference>